<accession>A0A0F3KKF5</accession>
<dbReference type="EMBL" id="JZRB01000028">
    <property type="protein sequence ID" value="KJV31636.1"/>
    <property type="molecule type" value="Genomic_DNA"/>
</dbReference>
<comment type="caution">
    <text evidence="7">The sequence shown here is derived from an EMBL/GenBank/DDBJ whole genome shotgun (WGS) entry which is preliminary data.</text>
</comment>
<evidence type="ECO:0000256" key="6">
    <source>
        <dbReference type="SAM" id="Phobius"/>
    </source>
</evidence>
<gene>
    <name evidence="7" type="ORF">VI08_13295</name>
</gene>
<dbReference type="Pfam" id="PF03706">
    <property type="entry name" value="LPG_synthase_TM"/>
    <property type="match status" value="1"/>
</dbReference>
<evidence type="ECO:0000256" key="3">
    <source>
        <dbReference type="ARBA" id="ARBA00022692"/>
    </source>
</evidence>
<keyword evidence="3 6" id="KW-0812">Transmembrane</keyword>
<keyword evidence="8" id="KW-1185">Reference proteome</keyword>
<evidence type="ECO:0000256" key="1">
    <source>
        <dbReference type="ARBA" id="ARBA00004651"/>
    </source>
</evidence>
<keyword evidence="2" id="KW-1003">Cell membrane</keyword>
<protein>
    <recommendedName>
        <fullName evidence="9">Lysylphosphatidylglycerol synthase-like protein</fullName>
    </recommendedName>
</protein>
<dbReference type="RefSeq" id="WP_045830080.1">
    <property type="nucleotide sequence ID" value="NZ_JZRB01000028.1"/>
</dbReference>
<feature type="transmembrane region" description="Helical" evidence="6">
    <location>
        <begin position="207"/>
        <end position="230"/>
    </location>
</feature>
<keyword evidence="4 6" id="KW-1133">Transmembrane helix</keyword>
<organism evidence="7 8">
    <name type="scientific">Luteibacter yeojuensis</name>
    <dbReference type="NCBI Taxonomy" id="345309"/>
    <lineage>
        <taxon>Bacteria</taxon>
        <taxon>Pseudomonadati</taxon>
        <taxon>Pseudomonadota</taxon>
        <taxon>Gammaproteobacteria</taxon>
        <taxon>Lysobacterales</taxon>
        <taxon>Rhodanobacteraceae</taxon>
        <taxon>Luteibacter</taxon>
    </lineage>
</organism>
<evidence type="ECO:0000256" key="5">
    <source>
        <dbReference type="ARBA" id="ARBA00023136"/>
    </source>
</evidence>
<evidence type="ECO:0000313" key="8">
    <source>
        <dbReference type="Proteomes" id="UP000033651"/>
    </source>
</evidence>
<evidence type="ECO:0000256" key="2">
    <source>
        <dbReference type="ARBA" id="ARBA00022475"/>
    </source>
</evidence>
<feature type="transmembrane region" description="Helical" evidence="6">
    <location>
        <begin position="158"/>
        <end position="176"/>
    </location>
</feature>
<comment type="subcellular location">
    <subcellularLocation>
        <location evidence="1">Cell membrane</location>
        <topology evidence="1">Multi-pass membrane protein</topology>
    </subcellularLocation>
</comment>
<proteinExistence type="predicted"/>
<reference evidence="7 8" key="1">
    <citation type="submission" date="2015-03" db="EMBL/GenBank/DDBJ databases">
        <title>Draft genome sequence of Luteibacter yeojuensis strain SU11.</title>
        <authorList>
            <person name="Sulaiman J."/>
            <person name="Priya K."/>
            <person name="Chan K.-G."/>
        </authorList>
    </citation>
    <scope>NUCLEOTIDE SEQUENCE [LARGE SCALE GENOMIC DNA]</scope>
    <source>
        <strain evidence="7 8">SU11</strain>
    </source>
</reference>
<dbReference type="Proteomes" id="UP000033651">
    <property type="component" value="Unassembled WGS sequence"/>
</dbReference>
<dbReference type="GO" id="GO:0005886">
    <property type="term" value="C:plasma membrane"/>
    <property type="evidence" value="ECO:0007669"/>
    <property type="project" value="UniProtKB-SubCell"/>
</dbReference>
<dbReference type="AlphaFoldDB" id="A0A0F3KKF5"/>
<keyword evidence="5 6" id="KW-0472">Membrane</keyword>
<evidence type="ECO:0000313" key="7">
    <source>
        <dbReference type="EMBL" id="KJV31636.1"/>
    </source>
</evidence>
<evidence type="ECO:0008006" key="9">
    <source>
        <dbReference type="Google" id="ProtNLM"/>
    </source>
</evidence>
<feature type="transmembrane region" description="Helical" evidence="6">
    <location>
        <begin position="237"/>
        <end position="261"/>
    </location>
</feature>
<sequence>MTRWRLCQRLAAWGIGTVAILFFLQRVVANASAMPHIAWDARAFVAAAATVGLALASIYLGATAWWLLVIDQGIRRPWRRLVSLFTISQFGKYLPGNVGQFVGRVVMARGVDIPVPATLATLVTETLWNVGTGLGVSALAAYAFLDGRAPWWPRGLDGAWLCALFVALLAIPWLGIAGTRHLPPRLLNRFPAAAHLRPPTFGVAARVSLLFLANYGCMGGALCMQAAAFFGAPAIPWLEAAGFCAIAWLAGYLLPGAPAGLGVREGVLLALLAPTTGESTAIALGITLRLGATIADIMAFAAGWLMRHLDNRQHKRG</sequence>
<feature type="transmembrane region" description="Helical" evidence="6">
    <location>
        <begin position="43"/>
        <end position="70"/>
    </location>
</feature>
<evidence type="ECO:0000256" key="4">
    <source>
        <dbReference type="ARBA" id="ARBA00022989"/>
    </source>
</evidence>
<dbReference type="PATRIC" id="fig|345309.4.peg.2005"/>
<name>A0A0F3KKF5_9GAMM</name>
<dbReference type="InterPro" id="IPR022791">
    <property type="entry name" value="L-PG_synthase/AglD"/>
</dbReference>